<dbReference type="PANTHER" id="PTHR22847:SF637">
    <property type="entry name" value="WD REPEAT DOMAIN 5B"/>
    <property type="match status" value="1"/>
</dbReference>
<feature type="repeat" description="WD" evidence="3">
    <location>
        <begin position="97"/>
        <end position="137"/>
    </location>
</feature>
<dbReference type="PROSITE" id="PS50082">
    <property type="entry name" value="WD_REPEATS_2"/>
    <property type="match status" value="2"/>
</dbReference>
<dbReference type="GO" id="GO:1990234">
    <property type="term" value="C:transferase complex"/>
    <property type="evidence" value="ECO:0007669"/>
    <property type="project" value="UniProtKB-ARBA"/>
</dbReference>
<dbReference type="EMBL" id="FLQU01000262">
    <property type="protein sequence ID" value="SBS83287.1"/>
    <property type="molecule type" value="Genomic_DNA"/>
</dbReference>
<evidence type="ECO:0000256" key="2">
    <source>
        <dbReference type="ARBA" id="ARBA00022737"/>
    </source>
</evidence>
<name>A0A1A8VVB7_PLAOA</name>
<dbReference type="Proteomes" id="UP000078560">
    <property type="component" value="Unassembled WGS sequence"/>
</dbReference>
<evidence type="ECO:0000313" key="8">
    <source>
        <dbReference type="Proteomes" id="UP000078560"/>
    </source>
</evidence>
<dbReference type="PANTHER" id="PTHR22847">
    <property type="entry name" value="WD40 REPEAT PROTEIN"/>
    <property type="match status" value="1"/>
</dbReference>
<evidence type="ECO:0000313" key="6">
    <source>
        <dbReference type="EMBL" id="SBS90230.1"/>
    </source>
</evidence>
<reference evidence="7 8" key="1">
    <citation type="submission" date="2016-05" db="EMBL/GenBank/DDBJ databases">
        <authorList>
            <person name="Naeem Raeece"/>
        </authorList>
    </citation>
    <scope>NUCLEOTIDE SEQUENCE [LARGE SCALE GENOMIC DNA]</scope>
</reference>
<reference evidence="5" key="2">
    <citation type="submission" date="2016-05" db="EMBL/GenBank/DDBJ databases">
        <authorList>
            <person name="Lavstsen T."/>
            <person name="Jespersen J.S."/>
        </authorList>
    </citation>
    <scope>NUCLEOTIDE SEQUENCE [LARGE SCALE GENOMIC DNA]</scope>
</reference>
<sequence>MSGNDFAACNMLLGAGKKEEKFSGSRVEKGRRPREIRSERKITSLLSVLPKKKKKQKDRMDIRKCLSSEDYMFEIRNNEQLFEGRKKESNIKPIWSFKGHNNSIEGIHIIDDDKFVTISHDCVVSLWNFENNKNIRNVKLKYPILSSSYFYGRKSLCVGMTNRNNNICIIDMERNMYVENMNSGCSSIFCMNFYYNDKITYGSKDGYICLLDINKGKNIFTYDEIGDCLTFCTHNVCYNIHVFSTYKGNTLFFDYRYALPIYKNNNLHSKYAINAIYTHNNYLYTGGSDCLVKKYDIRYINECKPMEIYIGHTSPIRSLSFSSKHIDYFCSSDDNGSIKLWKTENPFDSVKKCCTSLVTLLPVGDSTTKTISSRGGKVGKTFLNLSKKAGKDFLDISRKAGKNFLLLNKKTVSGNSNRSGSIVSDCPRKKFPDSFALSGGGYANGWNGMNRTNRDDRSNCRGELVKTLDSSKKRTFTPNLPCTHNIRVPVVSRNELFSLSKNKSVYGKKKEMLNYSTKNILPESTNHGGETGRLKLEVKPMRASNRLHLPSPICHSTTSRSGNHGNGHKMGRKIPLNVISDGIGERNGFASCVAGDISEMKDNVDPLSPFLFRSEHEMVGAESHLWNGQEICFSLHRGTKRSNAGTLREVEGERGDGVGGVGIGTLLSCANAPTWLLENFIESFNKHMRGIIRSGLCTQQGNIHAIFSMLSQASFVFDASL</sequence>
<keyword evidence="2" id="KW-0677">Repeat</keyword>
<proteinExistence type="predicted"/>
<feature type="compositionally biased region" description="Polar residues" evidence="4">
    <location>
        <begin position="554"/>
        <end position="563"/>
    </location>
</feature>
<feature type="region of interest" description="Disordered" evidence="4">
    <location>
        <begin position="547"/>
        <end position="571"/>
    </location>
</feature>
<feature type="repeat" description="WD" evidence="3">
    <location>
        <begin position="309"/>
        <end position="345"/>
    </location>
</feature>
<dbReference type="SUPFAM" id="SSF50978">
    <property type="entry name" value="WD40 repeat-like"/>
    <property type="match status" value="1"/>
</dbReference>
<organism evidence="5 8">
    <name type="scientific">Plasmodium ovale curtisi</name>
    <dbReference type="NCBI Taxonomy" id="864141"/>
    <lineage>
        <taxon>Eukaryota</taxon>
        <taxon>Sar</taxon>
        <taxon>Alveolata</taxon>
        <taxon>Apicomplexa</taxon>
        <taxon>Aconoidasida</taxon>
        <taxon>Haemosporida</taxon>
        <taxon>Plasmodiidae</taxon>
        <taxon>Plasmodium</taxon>
        <taxon>Plasmodium (Plasmodium)</taxon>
    </lineage>
</organism>
<dbReference type="InterPro" id="IPR015943">
    <property type="entry name" value="WD40/YVTN_repeat-like_dom_sf"/>
</dbReference>
<evidence type="ECO:0000256" key="1">
    <source>
        <dbReference type="ARBA" id="ARBA00022574"/>
    </source>
</evidence>
<dbReference type="InterPro" id="IPR036322">
    <property type="entry name" value="WD40_repeat_dom_sf"/>
</dbReference>
<gene>
    <name evidence="6" type="ORF">POVCU1_017950</name>
    <name evidence="5" type="ORF">POVCU2_0020020</name>
</gene>
<evidence type="ECO:0000313" key="7">
    <source>
        <dbReference type="Proteomes" id="UP000078546"/>
    </source>
</evidence>
<dbReference type="Proteomes" id="UP000078546">
    <property type="component" value="Unassembled WGS sequence"/>
</dbReference>
<dbReference type="Gene3D" id="2.130.10.10">
    <property type="entry name" value="YVTN repeat-like/Quinoprotein amine dehydrogenase"/>
    <property type="match status" value="1"/>
</dbReference>
<dbReference type="AlphaFoldDB" id="A0A1A8VVB7"/>
<dbReference type="EMBL" id="FLQV01000329">
    <property type="protein sequence ID" value="SBS90230.1"/>
    <property type="molecule type" value="Genomic_DNA"/>
</dbReference>
<evidence type="ECO:0000256" key="3">
    <source>
        <dbReference type="PROSITE-ProRule" id="PRU00221"/>
    </source>
</evidence>
<dbReference type="Pfam" id="PF00400">
    <property type="entry name" value="WD40"/>
    <property type="match status" value="2"/>
</dbReference>
<accession>A0A1A8VVB7</accession>
<keyword evidence="1 3" id="KW-0853">WD repeat</keyword>
<evidence type="ECO:0000256" key="4">
    <source>
        <dbReference type="SAM" id="MobiDB-lite"/>
    </source>
</evidence>
<evidence type="ECO:0000313" key="5">
    <source>
        <dbReference type="EMBL" id="SBS83287.1"/>
    </source>
</evidence>
<dbReference type="InterPro" id="IPR001680">
    <property type="entry name" value="WD40_rpt"/>
</dbReference>
<protein>
    <submittedName>
        <fullName evidence="5">WD domain G-beta repeat domain containing protein</fullName>
    </submittedName>
</protein>
<dbReference type="SMART" id="SM00320">
    <property type="entry name" value="WD40"/>
    <property type="match status" value="4"/>
</dbReference>